<dbReference type="KEGG" id="nmy:CJ229_002685"/>
<evidence type="ECO:0000313" key="2">
    <source>
        <dbReference type="Proteomes" id="UP000243626"/>
    </source>
</evidence>
<organism evidence="1 2">
    <name type="scientific">Nosocomiicoccus massiliensis</name>
    <dbReference type="NCBI Taxonomy" id="1232430"/>
    <lineage>
        <taxon>Bacteria</taxon>
        <taxon>Bacillati</taxon>
        <taxon>Bacillota</taxon>
        <taxon>Bacilli</taxon>
        <taxon>Bacillales</taxon>
        <taxon>Staphylococcaceae</taxon>
        <taxon>Nosocomiicoccus</taxon>
    </lineage>
</organism>
<reference evidence="1 2" key="2">
    <citation type="submission" date="2023-10" db="EMBL/GenBank/DDBJ databases">
        <authorList>
            <person name="Choi B."/>
        </authorList>
    </citation>
    <scope>NUCLEOTIDE SEQUENCE [LARGE SCALE GENOMIC DNA]</scope>
    <source>
        <strain evidence="1 2">UMB0959</strain>
    </source>
</reference>
<proteinExistence type="predicted"/>
<name>A0AAF1BT76_9STAP</name>
<sequence>MTTIFKVNSLTESEDFVFFTNHQLESNPLVAKMYKMMHQNSTVLISLNYLNELDPFIIQNIHYETIKETDSIDGYVTDQCIVKNELDSNFLRELSTMVKDKHLIIGPSFSNIPYFLQSKNLEVAIQHNATAVMYDVRNIDFKNYNELKPLAKLKSFARKRIEIIPVVESVEKRDELLSLIPFQTVCILD</sequence>
<dbReference type="EMBL" id="CP136964">
    <property type="protein sequence ID" value="WOS96667.1"/>
    <property type="molecule type" value="Genomic_DNA"/>
</dbReference>
<reference evidence="2" key="1">
    <citation type="submission" date="2017-09" db="EMBL/GenBank/DDBJ databases">
        <title>Bacterial strain isolated from the female urinary microbiota.</title>
        <authorList>
            <person name="Thomas-White K."/>
            <person name="Kumar N."/>
            <person name="Forster S."/>
            <person name="Putonti C."/>
            <person name="Lawley T."/>
            <person name="Wolfe A.J."/>
        </authorList>
    </citation>
    <scope>NUCLEOTIDE SEQUENCE [LARGE SCALE GENOMIC DNA]</scope>
    <source>
        <strain evidence="2">UMB0959</strain>
    </source>
</reference>
<accession>A0AAF1BT76</accession>
<dbReference type="AlphaFoldDB" id="A0AAF1BT76"/>
<keyword evidence="2" id="KW-1185">Reference proteome</keyword>
<protein>
    <submittedName>
        <fullName evidence="1">Uncharacterized protein</fullName>
    </submittedName>
</protein>
<evidence type="ECO:0000313" key="1">
    <source>
        <dbReference type="EMBL" id="WOS96667.1"/>
    </source>
</evidence>
<dbReference type="Proteomes" id="UP000243626">
    <property type="component" value="Chromosome"/>
</dbReference>
<dbReference type="RefSeq" id="WP_102167462.1">
    <property type="nucleotide sequence ID" value="NZ_CP136964.1"/>
</dbReference>
<gene>
    <name evidence="1" type="ORF">CJ229_002685</name>
</gene>